<feature type="non-terminal residue" evidence="2">
    <location>
        <position position="1"/>
    </location>
</feature>
<sequence>KPQKGKSDRKKHFHSLEARDYKEDSPQTSVPDQLYFHTLSVNQVTKNDTQALLKVEAVSDHSKKPLLCKVDTGAEGNVISLSTYKSLFPNASCNPGGIPTSLTPSSTIITAFGEHTVGQ</sequence>
<evidence type="ECO:0000313" key="3">
    <source>
        <dbReference type="Proteomes" id="UP001159428"/>
    </source>
</evidence>
<dbReference type="AlphaFoldDB" id="A0AAU9Y0L9"/>
<accession>A0AAU9Y0L9</accession>
<dbReference type="EMBL" id="CALNXJ010000093">
    <property type="protein sequence ID" value="CAH3163505.1"/>
    <property type="molecule type" value="Genomic_DNA"/>
</dbReference>
<evidence type="ECO:0008006" key="4">
    <source>
        <dbReference type="Google" id="ProtNLM"/>
    </source>
</evidence>
<feature type="compositionally biased region" description="Basic residues" evidence="1">
    <location>
        <begin position="1"/>
        <end position="13"/>
    </location>
</feature>
<dbReference type="Proteomes" id="UP001159428">
    <property type="component" value="Unassembled WGS sequence"/>
</dbReference>
<feature type="region of interest" description="Disordered" evidence="1">
    <location>
        <begin position="1"/>
        <end position="29"/>
    </location>
</feature>
<reference evidence="2 3" key="1">
    <citation type="submission" date="2022-05" db="EMBL/GenBank/DDBJ databases">
        <authorList>
            <consortium name="Genoscope - CEA"/>
            <person name="William W."/>
        </authorList>
    </citation>
    <scope>NUCLEOTIDE SEQUENCE [LARGE SCALE GENOMIC DNA]</scope>
</reference>
<protein>
    <recommendedName>
        <fullName evidence="4">Peptidase A2 domain-containing protein</fullName>
    </recommendedName>
</protein>
<gene>
    <name evidence="2" type="ORF">PMEA_00035507</name>
</gene>
<name>A0AAU9Y0L9_9CNID</name>
<evidence type="ECO:0000313" key="2">
    <source>
        <dbReference type="EMBL" id="CAH3163505.1"/>
    </source>
</evidence>
<feature type="compositionally biased region" description="Basic and acidic residues" evidence="1">
    <location>
        <begin position="14"/>
        <end position="25"/>
    </location>
</feature>
<organism evidence="2 3">
    <name type="scientific">Pocillopora meandrina</name>
    <dbReference type="NCBI Taxonomy" id="46732"/>
    <lineage>
        <taxon>Eukaryota</taxon>
        <taxon>Metazoa</taxon>
        <taxon>Cnidaria</taxon>
        <taxon>Anthozoa</taxon>
        <taxon>Hexacorallia</taxon>
        <taxon>Scleractinia</taxon>
        <taxon>Astrocoeniina</taxon>
        <taxon>Pocilloporidae</taxon>
        <taxon>Pocillopora</taxon>
    </lineage>
</organism>
<evidence type="ECO:0000256" key="1">
    <source>
        <dbReference type="SAM" id="MobiDB-lite"/>
    </source>
</evidence>
<proteinExistence type="predicted"/>
<comment type="caution">
    <text evidence="2">The sequence shown here is derived from an EMBL/GenBank/DDBJ whole genome shotgun (WGS) entry which is preliminary data.</text>
</comment>
<keyword evidence="3" id="KW-1185">Reference proteome</keyword>